<feature type="transmembrane region" description="Helical" evidence="8">
    <location>
        <begin position="215"/>
        <end position="236"/>
    </location>
</feature>
<dbReference type="Proteomes" id="UP000789901">
    <property type="component" value="Unassembled WGS sequence"/>
</dbReference>
<dbReference type="EMBL" id="CAJVQB010004265">
    <property type="protein sequence ID" value="CAG8631186.1"/>
    <property type="molecule type" value="Genomic_DNA"/>
</dbReference>
<keyword evidence="11" id="KW-1185">Reference proteome</keyword>
<evidence type="ECO:0000256" key="3">
    <source>
        <dbReference type="ARBA" id="ARBA00007282"/>
    </source>
</evidence>
<evidence type="ECO:0000256" key="1">
    <source>
        <dbReference type="ARBA" id="ARBA00004141"/>
    </source>
</evidence>
<dbReference type="Pfam" id="PF13813">
    <property type="entry name" value="MBOAT_2"/>
    <property type="match status" value="1"/>
</dbReference>
<evidence type="ECO:0000256" key="2">
    <source>
        <dbReference type="ARBA" id="ARBA00005179"/>
    </source>
</evidence>
<accession>A0ABN7UM67</accession>
<reference evidence="10 11" key="1">
    <citation type="submission" date="2021-06" db="EMBL/GenBank/DDBJ databases">
        <authorList>
            <person name="Kallberg Y."/>
            <person name="Tangrot J."/>
            <person name="Rosling A."/>
        </authorList>
    </citation>
    <scope>NUCLEOTIDE SEQUENCE [LARGE SCALE GENOMIC DNA]</scope>
    <source>
        <strain evidence="10 11">120-4 pot B 10/14</strain>
    </source>
</reference>
<comment type="subcellular location">
    <subcellularLocation>
        <location evidence="1">Membrane</location>
        <topology evidence="1">Multi-pass membrane protein</topology>
    </subcellularLocation>
</comment>
<evidence type="ECO:0000259" key="9">
    <source>
        <dbReference type="Pfam" id="PF13813"/>
    </source>
</evidence>
<evidence type="ECO:0000256" key="8">
    <source>
        <dbReference type="SAM" id="Phobius"/>
    </source>
</evidence>
<dbReference type="InterPro" id="IPR044851">
    <property type="entry name" value="Wax_synthase"/>
</dbReference>
<feature type="domain" description="Wax synthase" evidence="9">
    <location>
        <begin position="170"/>
        <end position="253"/>
    </location>
</feature>
<evidence type="ECO:0000256" key="6">
    <source>
        <dbReference type="ARBA" id="ARBA00022989"/>
    </source>
</evidence>
<proteinExistence type="inferred from homology"/>
<name>A0ABN7UM67_GIGMA</name>
<dbReference type="PANTHER" id="PTHR31595">
    <property type="entry name" value="LONG-CHAIN-ALCOHOL O-FATTY-ACYLTRANSFERASE 3-RELATED"/>
    <property type="match status" value="1"/>
</dbReference>
<keyword evidence="6 8" id="KW-1133">Transmembrane helix</keyword>
<feature type="transmembrane region" description="Helical" evidence="8">
    <location>
        <begin position="248"/>
        <end position="270"/>
    </location>
</feature>
<gene>
    <name evidence="10" type="ORF">GMARGA_LOCUS8339</name>
</gene>
<evidence type="ECO:0000256" key="7">
    <source>
        <dbReference type="ARBA" id="ARBA00023136"/>
    </source>
</evidence>
<dbReference type="PANTHER" id="PTHR31595:SF57">
    <property type="entry name" value="OS04G0481900 PROTEIN"/>
    <property type="match status" value="1"/>
</dbReference>
<comment type="similarity">
    <text evidence="3">Belongs to the wax synthase family.</text>
</comment>
<keyword evidence="4" id="KW-0808">Transferase</keyword>
<evidence type="ECO:0000313" key="11">
    <source>
        <dbReference type="Proteomes" id="UP000789901"/>
    </source>
</evidence>
<feature type="transmembrane region" description="Helical" evidence="8">
    <location>
        <begin position="111"/>
        <end position="134"/>
    </location>
</feature>
<evidence type="ECO:0000313" key="10">
    <source>
        <dbReference type="EMBL" id="CAG8631186.1"/>
    </source>
</evidence>
<protein>
    <submittedName>
        <fullName evidence="10">43574_t:CDS:1</fullName>
    </submittedName>
</protein>
<keyword evidence="5 8" id="KW-0812">Transmembrane</keyword>
<dbReference type="InterPro" id="IPR032805">
    <property type="entry name" value="Wax_synthase_dom"/>
</dbReference>
<keyword evidence="7 8" id="KW-0472">Membrane</keyword>
<organism evidence="10 11">
    <name type="scientific">Gigaspora margarita</name>
    <dbReference type="NCBI Taxonomy" id="4874"/>
    <lineage>
        <taxon>Eukaryota</taxon>
        <taxon>Fungi</taxon>
        <taxon>Fungi incertae sedis</taxon>
        <taxon>Mucoromycota</taxon>
        <taxon>Glomeromycotina</taxon>
        <taxon>Glomeromycetes</taxon>
        <taxon>Diversisporales</taxon>
        <taxon>Gigasporaceae</taxon>
        <taxon>Gigaspora</taxon>
    </lineage>
</organism>
<comment type="caution">
    <text evidence="10">The sequence shown here is derived from an EMBL/GenBank/DDBJ whole genome shotgun (WGS) entry which is preliminary data.</text>
</comment>
<evidence type="ECO:0000256" key="5">
    <source>
        <dbReference type="ARBA" id="ARBA00022692"/>
    </source>
</evidence>
<sequence length="337" mass="40075">MAEKNYQNSIDPKVKIPSFTGSLFNWRPKAVKAPDESRNQNNITVTDLNKELKNHTIKAIIKVVIMDFLSEYLSYNKLEFSERSYILRVLDSLRTGRPFIEPHTFFCCIIFILYAFLAFSIMWNFSCIIFGIILKPLLSDNVNKNKNREVSKSFKTNLKKWLIDTIFNMKPLMGVPYFSTGPRDLWSNQWHQIYQEIFKELGYNPIQNYFKHNKFLGRILGIYSAFLISGLFHEYISIVAFNHFSLDYITFFLFHGIFFILWETVENKILERENKILERGKDFEENFGTKVFKMVLFLPIAAFTTPLFAEPYIKRLNYYSNLYIYKNLRKWTNKNCH</sequence>
<evidence type="ECO:0000256" key="4">
    <source>
        <dbReference type="ARBA" id="ARBA00022679"/>
    </source>
</evidence>
<feature type="transmembrane region" description="Helical" evidence="8">
    <location>
        <begin position="291"/>
        <end position="309"/>
    </location>
</feature>
<comment type="pathway">
    <text evidence="2">Secondary metabolite biosynthesis.</text>
</comment>